<evidence type="ECO:0000313" key="4">
    <source>
        <dbReference type="RefSeq" id="XP_026749150.1"/>
    </source>
</evidence>
<feature type="region of interest" description="Disordered" evidence="1">
    <location>
        <begin position="581"/>
        <end position="602"/>
    </location>
</feature>
<sequence length="695" mass="77268">MISAIISRLVILVFGTLYPAYASYKAVRTKNLKEYVKWMMYWIVFALFTCTETFTDVFLSWFPFYYEVKIVLVLWLLSPATKGSSILYRKFVHPALCRREQEIDEYIAKAKDQGYHTVLNLGTKGVNYATTVIMQTAIKGGGGLVQQLRKSYSLSDLTECEPREERGADEADDVMTEPRLIKRSAKSGFTTRRSASESNSRSPMYFPEVDVDVRSTRSSRSDEPDFSHIKSSEDISSGYSSADNSGALSRAGSLSGRGRRPAVRTTTIKRPQAAEESEVIIEEPHDDDTFEYANMPPLFNIPSPLYLSHSDPPFLYQYIGDQIKIVQVLGNLPLSTNPNNQTNNSDQQNQTVNLSHDILSNNNLQKENENIADIISELSNDNDSVTVTEVPVEKDLKDLNKTSGSSEYIHPLKNETLELSGPKSIEKVDDSKPDIPSASVAFDASHNDDSAESDDEASFGTPENSPKSKRKSPRGKYGKAKAPPPPNVNIADDDKELSDKMLECAISTTSQESLTDIVNKLPTNAFKENTTTQGLQVVNPIAEKKRRHKSKSPCRIPKSHSSGIGKLLQLPGKLAFWQKTDDKAKSDTMSVSSGDQSRRSSENIEQLIDEFQSCSELDKLANIADDSDTLLKGNSSDAFNIKDVADFENETITQDIIDKSDALQKLINAKIESHPEYKFVSLHDEIPTTSKSTDV</sequence>
<dbReference type="GO" id="GO:0008017">
    <property type="term" value="F:microtubule binding"/>
    <property type="evidence" value="ECO:0007669"/>
    <property type="project" value="TreeGrafter"/>
</dbReference>
<organism evidence="3 4">
    <name type="scientific">Galleria mellonella</name>
    <name type="common">Greater wax moth</name>
    <dbReference type="NCBI Taxonomy" id="7137"/>
    <lineage>
        <taxon>Eukaryota</taxon>
        <taxon>Metazoa</taxon>
        <taxon>Ecdysozoa</taxon>
        <taxon>Arthropoda</taxon>
        <taxon>Hexapoda</taxon>
        <taxon>Insecta</taxon>
        <taxon>Pterygota</taxon>
        <taxon>Neoptera</taxon>
        <taxon>Endopterygota</taxon>
        <taxon>Lepidoptera</taxon>
        <taxon>Glossata</taxon>
        <taxon>Ditrysia</taxon>
        <taxon>Pyraloidea</taxon>
        <taxon>Pyralidae</taxon>
        <taxon>Galleriinae</taxon>
        <taxon>Galleria</taxon>
    </lineage>
</organism>
<feature type="transmembrane region" description="Helical" evidence="2">
    <location>
        <begin position="38"/>
        <end position="58"/>
    </location>
</feature>
<dbReference type="PANTHER" id="PTHR12300:SF117">
    <property type="entry name" value="LP05237P-RELATED"/>
    <property type="match status" value="1"/>
</dbReference>
<feature type="compositionally biased region" description="Polar residues" evidence="1">
    <location>
        <begin position="234"/>
        <end position="244"/>
    </location>
</feature>
<protein>
    <submittedName>
        <fullName evidence="4">Uncharacterized protein LOC113509922 isoform X1</fullName>
    </submittedName>
</protein>
<feature type="region of interest" description="Disordered" evidence="1">
    <location>
        <begin position="420"/>
        <end position="496"/>
    </location>
</feature>
<reference evidence="4" key="1">
    <citation type="submission" date="2025-08" db="UniProtKB">
        <authorList>
            <consortium name="RefSeq"/>
        </authorList>
    </citation>
    <scope>IDENTIFICATION</scope>
    <source>
        <tissue evidence="4">Whole larvae</tissue>
    </source>
</reference>
<dbReference type="AlphaFoldDB" id="A0A6J1WGC2"/>
<dbReference type="GO" id="GO:0071782">
    <property type="term" value="C:endoplasmic reticulum tubular network"/>
    <property type="evidence" value="ECO:0007669"/>
    <property type="project" value="TreeGrafter"/>
</dbReference>
<evidence type="ECO:0000256" key="1">
    <source>
        <dbReference type="SAM" id="MobiDB-lite"/>
    </source>
</evidence>
<dbReference type="Pfam" id="PF03134">
    <property type="entry name" value="TB2_DP1_HVA22"/>
    <property type="match status" value="1"/>
</dbReference>
<dbReference type="KEGG" id="gmw:113509922"/>
<name>A0A6J1WGC2_GALME</name>
<dbReference type="Proteomes" id="UP001652740">
    <property type="component" value="Unplaced"/>
</dbReference>
<accession>A0A6J1WGC2</accession>
<feature type="compositionally biased region" description="Basic and acidic residues" evidence="1">
    <location>
        <begin position="424"/>
        <end position="433"/>
    </location>
</feature>
<dbReference type="InterPro" id="IPR004345">
    <property type="entry name" value="TB2_DP1_HVA22"/>
</dbReference>
<feature type="compositionally biased region" description="Basic residues" evidence="1">
    <location>
        <begin position="467"/>
        <end position="479"/>
    </location>
</feature>
<feature type="region of interest" description="Disordered" evidence="1">
    <location>
        <begin position="159"/>
        <end position="276"/>
    </location>
</feature>
<dbReference type="InParanoid" id="A0A6J1WGC2"/>
<feature type="compositionally biased region" description="Low complexity" evidence="1">
    <location>
        <begin position="245"/>
        <end position="256"/>
    </location>
</feature>
<keyword evidence="2" id="KW-1133">Transmembrane helix</keyword>
<dbReference type="GO" id="GO:0071786">
    <property type="term" value="P:endoplasmic reticulum tubular network organization"/>
    <property type="evidence" value="ECO:0007669"/>
    <property type="project" value="TreeGrafter"/>
</dbReference>
<keyword evidence="3" id="KW-1185">Reference proteome</keyword>
<evidence type="ECO:0000313" key="3">
    <source>
        <dbReference type="Proteomes" id="UP001652740"/>
    </source>
</evidence>
<dbReference type="PANTHER" id="PTHR12300">
    <property type="entry name" value="HVA22-LIKE PROTEINS"/>
    <property type="match status" value="1"/>
</dbReference>
<proteinExistence type="predicted"/>
<gene>
    <name evidence="4" type="primary">LOC113509922</name>
</gene>
<feature type="region of interest" description="Disordered" evidence="1">
    <location>
        <begin position="542"/>
        <end position="565"/>
    </location>
</feature>
<evidence type="ECO:0000256" key="2">
    <source>
        <dbReference type="SAM" id="Phobius"/>
    </source>
</evidence>
<dbReference type="GeneID" id="113509922"/>
<dbReference type="GO" id="GO:0005789">
    <property type="term" value="C:endoplasmic reticulum membrane"/>
    <property type="evidence" value="ECO:0007669"/>
    <property type="project" value="TreeGrafter"/>
</dbReference>
<dbReference type="OrthoDB" id="10009287at2759"/>
<dbReference type="GO" id="GO:0005881">
    <property type="term" value="C:cytoplasmic microtubule"/>
    <property type="evidence" value="ECO:0007669"/>
    <property type="project" value="TreeGrafter"/>
</dbReference>
<dbReference type="RefSeq" id="XP_026749150.1">
    <property type="nucleotide sequence ID" value="XM_026893349.3"/>
</dbReference>
<feature type="compositionally biased region" description="Basic and acidic residues" evidence="1">
    <location>
        <begin position="160"/>
        <end position="169"/>
    </location>
</feature>
<feature type="compositionally biased region" description="Basic and acidic residues" evidence="1">
    <location>
        <begin position="211"/>
        <end position="233"/>
    </location>
</feature>
<keyword evidence="2" id="KW-0472">Membrane</keyword>
<keyword evidence="2" id="KW-0812">Transmembrane</keyword>
<feature type="compositionally biased region" description="Polar residues" evidence="1">
    <location>
        <begin position="187"/>
        <end position="202"/>
    </location>
</feature>